<accession>A0A5M3MNA0</accession>
<sequence>MKLITSISLSAILLAVQVAAQDYNPIGQPCDSPGAEGCNANPSQNGGNAYIYQCGPADTFVYLAGCACPTCCSATATGAYCT</sequence>
<dbReference type="GeneID" id="19203296"/>
<evidence type="ECO:0000313" key="3">
    <source>
        <dbReference type="Proteomes" id="UP000053558"/>
    </source>
</evidence>
<evidence type="ECO:0000256" key="1">
    <source>
        <dbReference type="SAM" id="SignalP"/>
    </source>
</evidence>
<gene>
    <name evidence="2" type="ORF">CONPUDRAFT_154649</name>
</gene>
<comment type="caution">
    <text evidence="2">The sequence shown here is derived from an EMBL/GenBank/DDBJ whole genome shotgun (WGS) entry which is preliminary data.</text>
</comment>
<organism evidence="2 3">
    <name type="scientific">Coniophora puteana (strain RWD-64-598)</name>
    <name type="common">Brown rot fungus</name>
    <dbReference type="NCBI Taxonomy" id="741705"/>
    <lineage>
        <taxon>Eukaryota</taxon>
        <taxon>Fungi</taxon>
        <taxon>Dikarya</taxon>
        <taxon>Basidiomycota</taxon>
        <taxon>Agaricomycotina</taxon>
        <taxon>Agaricomycetes</taxon>
        <taxon>Agaricomycetidae</taxon>
        <taxon>Boletales</taxon>
        <taxon>Coniophorineae</taxon>
        <taxon>Coniophoraceae</taxon>
        <taxon>Coniophora</taxon>
    </lineage>
</organism>
<proteinExistence type="predicted"/>
<dbReference type="RefSeq" id="XP_007769534.1">
    <property type="nucleotide sequence ID" value="XM_007771344.1"/>
</dbReference>
<dbReference type="KEGG" id="cput:CONPUDRAFT_154649"/>
<feature type="chain" id="PRO_5024413059" evidence="1">
    <location>
        <begin position="21"/>
        <end position="82"/>
    </location>
</feature>
<protein>
    <submittedName>
        <fullName evidence="2">Uncharacterized protein</fullName>
    </submittedName>
</protein>
<dbReference type="Proteomes" id="UP000053558">
    <property type="component" value="Unassembled WGS sequence"/>
</dbReference>
<dbReference type="EMBL" id="JH711579">
    <property type="protein sequence ID" value="EIW80629.1"/>
    <property type="molecule type" value="Genomic_DNA"/>
</dbReference>
<reference evidence="3" key="1">
    <citation type="journal article" date="2012" name="Science">
        <title>The Paleozoic origin of enzymatic lignin decomposition reconstructed from 31 fungal genomes.</title>
        <authorList>
            <person name="Floudas D."/>
            <person name="Binder M."/>
            <person name="Riley R."/>
            <person name="Barry K."/>
            <person name="Blanchette R.A."/>
            <person name="Henrissat B."/>
            <person name="Martinez A.T."/>
            <person name="Otillar R."/>
            <person name="Spatafora J.W."/>
            <person name="Yadav J.S."/>
            <person name="Aerts A."/>
            <person name="Benoit I."/>
            <person name="Boyd A."/>
            <person name="Carlson A."/>
            <person name="Copeland A."/>
            <person name="Coutinho P.M."/>
            <person name="de Vries R.P."/>
            <person name="Ferreira P."/>
            <person name="Findley K."/>
            <person name="Foster B."/>
            <person name="Gaskell J."/>
            <person name="Glotzer D."/>
            <person name="Gorecki P."/>
            <person name="Heitman J."/>
            <person name="Hesse C."/>
            <person name="Hori C."/>
            <person name="Igarashi K."/>
            <person name="Jurgens J.A."/>
            <person name="Kallen N."/>
            <person name="Kersten P."/>
            <person name="Kohler A."/>
            <person name="Kuees U."/>
            <person name="Kumar T.K.A."/>
            <person name="Kuo A."/>
            <person name="LaButti K."/>
            <person name="Larrondo L.F."/>
            <person name="Lindquist E."/>
            <person name="Ling A."/>
            <person name="Lombard V."/>
            <person name="Lucas S."/>
            <person name="Lundell T."/>
            <person name="Martin R."/>
            <person name="McLaughlin D.J."/>
            <person name="Morgenstern I."/>
            <person name="Morin E."/>
            <person name="Murat C."/>
            <person name="Nagy L.G."/>
            <person name="Nolan M."/>
            <person name="Ohm R.A."/>
            <person name="Patyshakuliyeva A."/>
            <person name="Rokas A."/>
            <person name="Ruiz-Duenas F.J."/>
            <person name="Sabat G."/>
            <person name="Salamov A."/>
            <person name="Samejima M."/>
            <person name="Schmutz J."/>
            <person name="Slot J.C."/>
            <person name="St John F."/>
            <person name="Stenlid J."/>
            <person name="Sun H."/>
            <person name="Sun S."/>
            <person name="Syed K."/>
            <person name="Tsang A."/>
            <person name="Wiebenga A."/>
            <person name="Young D."/>
            <person name="Pisabarro A."/>
            <person name="Eastwood D.C."/>
            <person name="Martin F."/>
            <person name="Cullen D."/>
            <person name="Grigoriev I.V."/>
            <person name="Hibbett D.S."/>
        </authorList>
    </citation>
    <scope>NUCLEOTIDE SEQUENCE [LARGE SCALE GENOMIC DNA]</scope>
    <source>
        <strain evidence="3">RWD-64-598 SS2</strain>
    </source>
</reference>
<dbReference type="AlphaFoldDB" id="A0A5M3MNA0"/>
<name>A0A5M3MNA0_CONPW</name>
<feature type="signal peptide" evidence="1">
    <location>
        <begin position="1"/>
        <end position="20"/>
    </location>
</feature>
<keyword evidence="3" id="KW-1185">Reference proteome</keyword>
<keyword evidence="1" id="KW-0732">Signal</keyword>
<dbReference type="OrthoDB" id="2786187at2759"/>
<evidence type="ECO:0000313" key="2">
    <source>
        <dbReference type="EMBL" id="EIW80629.1"/>
    </source>
</evidence>